<dbReference type="SUPFAM" id="SSF82861">
    <property type="entry name" value="Mechanosensitive channel protein MscS (YggB), transmembrane region"/>
    <property type="match status" value="1"/>
</dbReference>
<feature type="transmembrane region" description="Helical" evidence="8">
    <location>
        <begin position="913"/>
        <end position="941"/>
    </location>
</feature>
<keyword evidence="5 8" id="KW-1133">Transmembrane helix</keyword>
<dbReference type="InterPro" id="IPR011014">
    <property type="entry name" value="MscS_channel_TM-2"/>
</dbReference>
<dbReference type="OrthoDB" id="9799209at2"/>
<dbReference type="GO" id="GO:0008381">
    <property type="term" value="F:mechanosensitive monoatomic ion channel activity"/>
    <property type="evidence" value="ECO:0007669"/>
    <property type="project" value="UniProtKB-ARBA"/>
</dbReference>
<evidence type="ECO:0000313" key="16">
    <source>
        <dbReference type="Proteomes" id="UP000032735"/>
    </source>
</evidence>
<dbReference type="InterPro" id="IPR049278">
    <property type="entry name" value="MS_channel_C"/>
</dbReference>
<feature type="transmembrane region" description="Helical" evidence="8">
    <location>
        <begin position="679"/>
        <end position="701"/>
    </location>
</feature>
<keyword evidence="16" id="KW-1185">Reference proteome</keyword>
<evidence type="ECO:0000256" key="7">
    <source>
        <dbReference type="SAM" id="Coils"/>
    </source>
</evidence>
<feature type="signal peptide" evidence="9">
    <location>
        <begin position="1"/>
        <end position="19"/>
    </location>
</feature>
<dbReference type="PANTHER" id="PTHR30347">
    <property type="entry name" value="POTASSIUM CHANNEL RELATED"/>
    <property type="match status" value="1"/>
</dbReference>
<evidence type="ECO:0000256" key="9">
    <source>
        <dbReference type="SAM" id="SignalP"/>
    </source>
</evidence>
<dbReference type="HOGENOM" id="CLU_007829_2_0_6"/>
<feature type="chain" id="PRO_5001652462" evidence="9">
    <location>
        <begin position="20"/>
        <end position="1120"/>
    </location>
</feature>
<dbReference type="AlphaFoldDB" id="A0A068R781"/>
<feature type="transmembrane region" description="Helical" evidence="8">
    <location>
        <begin position="486"/>
        <end position="506"/>
    </location>
</feature>
<keyword evidence="4 8" id="KW-0812">Transmembrane</keyword>
<dbReference type="Gene3D" id="1.10.287.1260">
    <property type="match status" value="1"/>
</dbReference>
<evidence type="ECO:0000256" key="6">
    <source>
        <dbReference type="ARBA" id="ARBA00023136"/>
    </source>
</evidence>
<evidence type="ECO:0000259" key="13">
    <source>
        <dbReference type="Pfam" id="PF21082"/>
    </source>
</evidence>
<keyword evidence="7" id="KW-0175">Coiled coil</keyword>
<evidence type="ECO:0000256" key="1">
    <source>
        <dbReference type="ARBA" id="ARBA00004651"/>
    </source>
</evidence>
<evidence type="ECO:0000256" key="8">
    <source>
        <dbReference type="SAM" id="Phobius"/>
    </source>
</evidence>
<evidence type="ECO:0000259" key="11">
    <source>
        <dbReference type="Pfam" id="PF12794"/>
    </source>
</evidence>
<dbReference type="Pfam" id="PF12794">
    <property type="entry name" value="MscS_TM"/>
    <property type="match status" value="1"/>
</dbReference>
<dbReference type="InterPro" id="IPR052702">
    <property type="entry name" value="MscS-like_channel"/>
</dbReference>
<feature type="transmembrane region" description="Helical" evidence="8">
    <location>
        <begin position="561"/>
        <end position="588"/>
    </location>
</feature>
<feature type="domain" description="Mechanosensitive ion channel MscS" evidence="10">
    <location>
        <begin position="929"/>
        <end position="994"/>
    </location>
</feature>
<feature type="transmembrane region" description="Helical" evidence="8">
    <location>
        <begin position="890"/>
        <end position="906"/>
    </location>
</feature>
<comment type="similarity">
    <text evidence="2">Belongs to the MscS (TC 1.A.23) family.</text>
</comment>
<dbReference type="InterPro" id="IPR049142">
    <property type="entry name" value="MS_channel_1st"/>
</dbReference>
<dbReference type="InterPro" id="IPR023408">
    <property type="entry name" value="MscS_beta-dom_sf"/>
</dbReference>
<dbReference type="Pfam" id="PF12795">
    <property type="entry name" value="MscS_porin"/>
    <property type="match status" value="1"/>
</dbReference>
<gene>
    <name evidence="15" type="primary">yjeP</name>
    <name evidence="15" type="ORF">XPG1_3447</name>
</gene>
<protein>
    <submittedName>
        <fullName evidence="15">Uncharacterized mscS family protein yjeP</fullName>
    </submittedName>
</protein>
<feature type="coiled-coil region" evidence="7">
    <location>
        <begin position="105"/>
        <end position="139"/>
    </location>
</feature>
<name>A0A068R781_9GAMM</name>
<dbReference type="InterPro" id="IPR006685">
    <property type="entry name" value="MscS_channel_2nd"/>
</dbReference>
<dbReference type="Pfam" id="PF21088">
    <property type="entry name" value="MS_channel_1st"/>
    <property type="match status" value="1"/>
</dbReference>
<feature type="transmembrane region" description="Helical" evidence="8">
    <location>
        <begin position="836"/>
        <end position="855"/>
    </location>
</feature>
<comment type="subcellular location">
    <subcellularLocation>
        <location evidence="1">Cell membrane</location>
        <topology evidence="1">Multi-pass membrane protein</topology>
    </subcellularLocation>
</comment>
<feature type="domain" description="Mechanosensitive ion channel transmembrane helices 2/3" evidence="14">
    <location>
        <begin position="887"/>
        <end position="927"/>
    </location>
</feature>
<dbReference type="SUPFAM" id="SSF82689">
    <property type="entry name" value="Mechanosensitive channel protein MscS (YggB), C-terminal domain"/>
    <property type="match status" value="1"/>
</dbReference>
<dbReference type="InterPro" id="IPR025692">
    <property type="entry name" value="MscS_IM_dom1"/>
</dbReference>
<feature type="transmembrane region" description="Helical" evidence="8">
    <location>
        <begin position="527"/>
        <end position="549"/>
    </location>
</feature>
<feature type="coiled-coil region" evidence="7">
    <location>
        <begin position="176"/>
        <end position="231"/>
    </location>
</feature>
<dbReference type="InterPro" id="IPR011066">
    <property type="entry name" value="MscS_channel_C_sf"/>
</dbReference>
<feature type="domain" description="Mechanosensitive ion channel MscS porin" evidence="12">
    <location>
        <begin position="32"/>
        <end position="260"/>
    </location>
</feature>
<dbReference type="GO" id="GO:0005886">
    <property type="term" value="C:plasma membrane"/>
    <property type="evidence" value="ECO:0007669"/>
    <property type="project" value="UniProtKB-SubCell"/>
</dbReference>
<dbReference type="Pfam" id="PF21082">
    <property type="entry name" value="MS_channel_3rd"/>
    <property type="match status" value="1"/>
</dbReference>
<proteinExistence type="inferred from homology"/>
<keyword evidence="3" id="KW-1003">Cell membrane</keyword>
<dbReference type="Pfam" id="PF00924">
    <property type="entry name" value="MS_channel_2nd"/>
    <property type="match status" value="1"/>
</dbReference>
<feature type="transmembrane region" description="Helical" evidence="8">
    <location>
        <begin position="638"/>
        <end position="658"/>
    </location>
</feature>
<feature type="transmembrane region" description="Helical" evidence="8">
    <location>
        <begin position="796"/>
        <end position="816"/>
    </location>
</feature>
<keyword evidence="9" id="KW-0732">Signal</keyword>
<evidence type="ECO:0000256" key="4">
    <source>
        <dbReference type="ARBA" id="ARBA00022692"/>
    </source>
</evidence>
<keyword evidence="6 8" id="KW-0472">Membrane</keyword>
<organism evidence="15 16">
    <name type="scientific">Xenorhabdus poinarii G6</name>
    <dbReference type="NCBI Taxonomy" id="1354304"/>
    <lineage>
        <taxon>Bacteria</taxon>
        <taxon>Pseudomonadati</taxon>
        <taxon>Pseudomonadota</taxon>
        <taxon>Gammaproteobacteria</taxon>
        <taxon>Enterobacterales</taxon>
        <taxon>Morganellaceae</taxon>
        <taxon>Xenorhabdus</taxon>
    </lineage>
</organism>
<sequence>MRLIISLLFSLLMTHSAYAFVMSLDENQLKQELKQIEDNKNFQDPEIAKALQGAIDWINKAKFANANAQKYQQSIDEFSNIIKTIRQDILAESNITTSIPVNQTISKLDQQITETNKELQEQERQLQQEQVEIQKISDSISLLPQQQAEEKRLLTEATTRLQSLDLPSTPLAKAQLMQAQAEVDAHNAIINELSIAQFSANSRQEIARMRAELLKKRQQRLDNKLLQLRSQLNIQHQQETEFALEYTEELAAQSGEKTPKFLLDELQKNRQLSQILNQQIKGMEELGLQQRKVTSDILQAHETLNTIRAQAQQTQWQNSPTIISEKLRARISHPLEMPKPQQIDRDIAELSADKLKYEEMLDVTQRSQSLREQASSPYLSLTPKQKIIYDSLIRTREKLLTSLLSRYNDKILELAKFKVTTNQLYDVLKELNDAAHRYLFWVADVKPISLEYPLMVVQDLSRLLSLNTFSELGLAIHEMLTTKNTLLYLLGALLLVIFSISSRRQYHAFLEHSSNRIGKVTQDHFSLTVRTVFWSTVAASPLPMLWSAIGYGLQSAWPYPIAAAIGSGISATTPILWVFMLSAAFAHPNGLFIAHFRWPEERIKRAMRFYRLSIFLIVPLMMAVIACNNYNDTIFLPTLGRLCFFMLCIALSLVTNSLKRAGIPLYMDKHGSGENIINSVLWWVLLSAPILAALASLLGYLQTSQALLARLETSVAIWLFLLVIYHIVRRWMLIQRRKIAFERAKQRRAEILAQRAKNEDDSANINSSVEGSIEVEEPIIDLDAISAQSLGLVRSILTMIALVSLILLWSELHSAFSFLETIQLWNVSTNINGVDSIQPITLGSVLIAILVIIITTQLVRNLPALLELALLQHLVLTPGTGYAITALTKYSITLIGGLVGFSLVGIEWSKIQWLVAAMGVGLGFGLQEIFTNIISGLIILFEKPIRIGDTVTIRGLTGSISKINTRATTLTDWDRKEIIVPNKAFITEQFINWSLSDTITRIVLTIPVPAEVDSAHATDILLSVAKRSPFILDNPVPEVYLVDLQQGIQIYELRAYAAEMGHRMPARHEIHQHILQEFSKQNITLPFPPFQARVDIFGQEIRSATTNYTGRNPPRKPGEL</sequence>
<accession>A0A068R781</accession>
<evidence type="ECO:0000256" key="3">
    <source>
        <dbReference type="ARBA" id="ARBA00022475"/>
    </source>
</evidence>
<evidence type="ECO:0000256" key="2">
    <source>
        <dbReference type="ARBA" id="ARBA00008017"/>
    </source>
</evidence>
<feature type="transmembrane region" description="Helical" evidence="8">
    <location>
        <begin position="707"/>
        <end position="728"/>
    </location>
</feature>
<dbReference type="EMBL" id="FO704551">
    <property type="protein sequence ID" value="CDG23083.1"/>
    <property type="molecule type" value="Genomic_DNA"/>
</dbReference>
<evidence type="ECO:0000313" key="15">
    <source>
        <dbReference type="EMBL" id="CDG23083.1"/>
    </source>
</evidence>
<dbReference type="Proteomes" id="UP000032735">
    <property type="component" value="Chromosome"/>
</dbReference>
<feature type="transmembrane region" description="Helical" evidence="8">
    <location>
        <begin position="609"/>
        <end position="626"/>
    </location>
</feature>
<dbReference type="InterPro" id="IPR024393">
    <property type="entry name" value="MscS_porin"/>
</dbReference>
<evidence type="ECO:0000259" key="10">
    <source>
        <dbReference type="Pfam" id="PF00924"/>
    </source>
</evidence>
<dbReference type="STRING" id="1354304.XPG1_3447"/>
<dbReference type="Gene3D" id="2.30.30.60">
    <property type="match status" value="1"/>
</dbReference>
<evidence type="ECO:0000259" key="14">
    <source>
        <dbReference type="Pfam" id="PF21088"/>
    </source>
</evidence>
<evidence type="ECO:0000259" key="12">
    <source>
        <dbReference type="Pfam" id="PF12795"/>
    </source>
</evidence>
<dbReference type="PANTHER" id="PTHR30347:SF9">
    <property type="entry name" value="MINICONDUCTANCE MECHANOSENSITIVE CHANNEL MSCM"/>
    <property type="match status" value="1"/>
</dbReference>
<feature type="domain" description="Mechanosensitive ion channel inner membrane" evidence="11">
    <location>
        <begin position="488"/>
        <end position="825"/>
    </location>
</feature>
<dbReference type="SUPFAM" id="SSF50182">
    <property type="entry name" value="Sm-like ribonucleoproteins"/>
    <property type="match status" value="1"/>
</dbReference>
<dbReference type="NCBIfam" id="NF008180">
    <property type="entry name" value="PRK10929.1"/>
    <property type="match status" value="1"/>
</dbReference>
<dbReference type="Gene3D" id="3.30.70.100">
    <property type="match status" value="1"/>
</dbReference>
<dbReference type="RefSeq" id="WP_045960046.1">
    <property type="nucleotide sequence ID" value="NZ_FO704551.1"/>
</dbReference>
<dbReference type="KEGG" id="xpo:XPG1_3447"/>
<dbReference type="InterPro" id="IPR010920">
    <property type="entry name" value="LSM_dom_sf"/>
</dbReference>
<feature type="domain" description="Mechanosensitive ion channel MscS C-terminal" evidence="13">
    <location>
        <begin position="1002"/>
        <end position="1083"/>
    </location>
</feature>
<reference evidence="15 16" key="1">
    <citation type="submission" date="2013-07" db="EMBL/GenBank/DDBJ databases">
        <authorList>
            <person name="Genoscope - CEA"/>
        </authorList>
    </citation>
    <scope>NUCLEOTIDE SEQUENCE [LARGE SCALE GENOMIC DNA]</scope>
    <source>
        <strain evidence="15 16">G6</strain>
    </source>
</reference>
<evidence type="ECO:0000256" key="5">
    <source>
        <dbReference type="ARBA" id="ARBA00022989"/>
    </source>
</evidence>